<organism evidence="1">
    <name type="scientific">Rhizophagus irregularis (strain DAOM 181602 / DAOM 197198 / MUCL 43194)</name>
    <name type="common">Arbuscular mycorrhizal fungus</name>
    <name type="synonym">Glomus intraradices</name>
    <dbReference type="NCBI Taxonomy" id="747089"/>
    <lineage>
        <taxon>Eukaryota</taxon>
        <taxon>Fungi</taxon>
        <taxon>Fungi incertae sedis</taxon>
        <taxon>Mucoromycota</taxon>
        <taxon>Glomeromycotina</taxon>
        <taxon>Glomeromycetes</taxon>
        <taxon>Glomerales</taxon>
        <taxon>Glomeraceae</taxon>
        <taxon>Rhizophagus</taxon>
    </lineage>
</organism>
<dbReference type="HOGENOM" id="CLU_1886863_0_0_1"/>
<sequence length="135" mass="15751">MSNFWNALTAGSLGYHYEELSEKVKDPKNRGSASLAYFETYCLGYETHQPEKLCYASEDGSKFLDFLIRQEKQTIKFYRDIDIDDEILQTLPESGSIAEKLPQFTKKNRTMKMRTKMMKTFSTHKHYPPDLMKTG</sequence>
<protein>
    <submittedName>
        <fullName evidence="1">Uncharacterized protein</fullName>
    </submittedName>
</protein>
<accession>U9STR9</accession>
<dbReference type="EMBL" id="KI298045">
    <property type="protein sequence ID" value="ERZ99319.1"/>
    <property type="molecule type" value="Genomic_DNA"/>
</dbReference>
<dbReference type="AlphaFoldDB" id="U9STR9"/>
<evidence type="ECO:0000313" key="1">
    <source>
        <dbReference type="EMBL" id="ERZ99319.1"/>
    </source>
</evidence>
<proteinExistence type="predicted"/>
<reference evidence="1" key="1">
    <citation type="submission" date="2013-07" db="EMBL/GenBank/DDBJ databases">
        <title>The genome of an arbuscular mycorrhizal fungus provides insights into the evolution of the oldest plant symbiosis.</title>
        <authorList>
            <consortium name="DOE Joint Genome Institute"/>
            <person name="Tisserant E."/>
            <person name="Malbreil M."/>
            <person name="Kuo A."/>
            <person name="Kohler A."/>
            <person name="Symeonidi A."/>
            <person name="Balestrini R."/>
            <person name="Charron P."/>
            <person name="Duensing N."/>
            <person name="Frei-dit-Frey N."/>
            <person name="Gianinazzi-Pearson V."/>
            <person name="Gilbert B."/>
            <person name="Handa Y."/>
            <person name="Hijri M."/>
            <person name="Kaul R."/>
            <person name="Kawaguchi M."/>
            <person name="Krajinski F."/>
            <person name="Lammers P."/>
            <person name="Lapierre D."/>
            <person name="Masclaux F.G."/>
            <person name="Murat C."/>
            <person name="Morin E."/>
            <person name="Ndikumana S."/>
            <person name="Pagni M."/>
            <person name="Petitpierre D."/>
            <person name="Requena N."/>
            <person name="Rosikiewicz P."/>
            <person name="Riley R."/>
            <person name="Saito K."/>
            <person name="San Clemente H."/>
            <person name="Shapiro H."/>
            <person name="van Tuinen D."/>
            <person name="Becard G."/>
            <person name="Bonfante P."/>
            <person name="Paszkowski U."/>
            <person name="Shachar-Hill Y."/>
            <person name="Young J.P."/>
            <person name="Sanders I.R."/>
            <person name="Henrissat B."/>
            <person name="Rensing S.A."/>
            <person name="Grigoriev I.V."/>
            <person name="Corradi N."/>
            <person name="Roux C."/>
            <person name="Martin F."/>
        </authorList>
    </citation>
    <scope>NUCLEOTIDE SEQUENCE</scope>
    <source>
        <strain evidence="1">DAOM 197198</strain>
    </source>
</reference>
<gene>
    <name evidence="1" type="ORF">GLOINDRAFT_9613</name>
</gene>
<name>U9STR9_RHIID</name>